<dbReference type="Proteomes" id="UP000016935">
    <property type="component" value="Unassembled WGS sequence"/>
</dbReference>
<dbReference type="EMBL" id="KB908482">
    <property type="protein sequence ID" value="EOA90691.1"/>
    <property type="molecule type" value="Genomic_DNA"/>
</dbReference>
<dbReference type="GeneID" id="19404099"/>
<evidence type="ECO:0000313" key="3">
    <source>
        <dbReference type="Proteomes" id="UP000016935"/>
    </source>
</evidence>
<reference evidence="2 3" key="1">
    <citation type="journal article" date="2012" name="PLoS Pathog.">
        <title>Diverse lifestyles and strategies of plant pathogenesis encoded in the genomes of eighteen Dothideomycetes fungi.</title>
        <authorList>
            <person name="Ohm R.A."/>
            <person name="Feau N."/>
            <person name="Henrissat B."/>
            <person name="Schoch C.L."/>
            <person name="Horwitz B.A."/>
            <person name="Barry K.W."/>
            <person name="Condon B.J."/>
            <person name="Copeland A.C."/>
            <person name="Dhillon B."/>
            <person name="Glaser F."/>
            <person name="Hesse C.N."/>
            <person name="Kosti I."/>
            <person name="LaButti K."/>
            <person name="Lindquist E.A."/>
            <person name="Lucas S."/>
            <person name="Salamov A.A."/>
            <person name="Bradshaw R.E."/>
            <person name="Ciuffetti L."/>
            <person name="Hamelin R.C."/>
            <person name="Kema G.H.J."/>
            <person name="Lawrence C."/>
            <person name="Scott J.A."/>
            <person name="Spatafora J.W."/>
            <person name="Turgeon B.G."/>
            <person name="de Wit P.J.G.M."/>
            <person name="Zhong S."/>
            <person name="Goodwin S.B."/>
            <person name="Grigoriev I.V."/>
        </authorList>
    </citation>
    <scope>NUCLEOTIDE SEQUENCE [LARGE SCALE GENOMIC DNA]</scope>
    <source>
        <strain evidence="3">28A</strain>
    </source>
</reference>
<organism evidence="2 3">
    <name type="scientific">Exserohilum turcicum (strain 28A)</name>
    <name type="common">Northern leaf blight fungus</name>
    <name type="synonym">Setosphaeria turcica</name>
    <dbReference type="NCBI Taxonomy" id="671987"/>
    <lineage>
        <taxon>Eukaryota</taxon>
        <taxon>Fungi</taxon>
        <taxon>Dikarya</taxon>
        <taxon>Ascomycota</taxon>
        <taxon>Pezizomycotina</taxon>
        <taxon>Dothideomycetes</taxon>
        <taxon>Pleosporomycetidae</taxon>
        <taxon>Pleosporales</taxon>
        <taxon>Pleosporineae</taxon>
        <taxon>Pleosporaceae</taxon>
        <taxon>Exserohilum</taxon>
    </lineage>
</organism>
<dbReference type="HOGENOM" id="CLU_1327104_0_0_1"/>
<name>R0J1R6_EXST2</name>
<evidence type="ECO:0000313" key="2">
    <source>
        <dbReference type="EMBL" id="EOA90691.1"/>
    </source>
</evidence>
<protein>
    <submittedName>
        <fullName evidence="2">Uncharacterized protein</fullName>
    </submittedName>
</protein>
<dbReference type="RefSeq" id="XP_008021265.1">
    <property type="nucleotide sequence ID" value="XM_008023074.1"/>
</dbReference>
<dbReference type="AlphaFoldDB" id="R0J1R6"/>
<proteinExistence type="predicted"/>
<feature type="region of interest" description="Disordered" evidence="1">
    <location>
        <begin position="41"/>
        <end position="73"/>
    </location>
</feature>
<sequence>MAARQWPVCCTTLPRTLRCLENRDCSRCVCLAPTQPIPPRAELEPPAAQPASRDASAPSPLAPRPQIFKPRAPRPPPIVRIQVLGLYAYHWPSGRLGIFDTHVHAVRCFSLTLAACCEVEEGLRRRWRRRWRQGWRQWATTALVACNTHTAPVPGSRAAVVRAKVKSPVGRLFPAPRNKAAHGQAAQQTSASSAAFVAATWATAMTS</sequence>
<accession>R0J1R6</accession>
<keyword evidence="3" id="KW-1185">Reference proteome</keyword>
<gene>
    <name evidence="2" type="ORF">SETTUDRAFT_36200</name>
</gene>
<reference evidence="2 3" key="2">
    <citation type="journal article" date="2013" name="PLoS Genet.">
        <title>Comparative genome structure, secondary metabolite, and effector coding capacity across Cochliobolus pathogens.</title>
        <authorList>
            <person name="Condon B.J."/>
            <person name="Leng Y."/>
            <person name="Wu D."/>
            <person name="Bushley K.E."/>
            <person name="Ohm R.A."/>
            <person name="Otillar R."/>
            <person name="Martin J."/>
            <person name="Schackwitz W."/>
            <person name="Grimwood J."/>
            <person name="MohdZainudin N."/>
            <person name="Xue C."/>
            <person name="Wang R."/>
            <person name="Manning V.A."/>
            <person name="Dhillon B."/>
            <person name="Tu Z.J."/>
            <person name="Steffenson B.J."/>
            <person name="Salamov A."/>
            <person name="Sun H."/>
            <person name="Lowry S."/>
            <person name="LaButti K."/>
            <person name="Han J."/>
            <person name="Copeland A."/>
            <person name="Lindquist E."/>
            <person name="Barry K."/>
            <person name="Schmutz J."/>
            <person name="Baker S.E."/>
            <person name="Ciuffetti L.M."/>
            <person name="Grigoriev I.V."/>
            <person name="Zhong S."/>
            <person name="Turgeon B.G."/>
        </authorList>
    </citation>
    <scope>NUCLEOTIDE SEQUENCE [LARGE SCALE GENOMIC DNA]</scope>
    <source>
        <strain evidence="3">28A</strain>
    </source>
</reference>
<evidence type="ECO:0000256" key="1">
    <source>
        <dbReference type="SAM" id="MobiDB-lite"/>
    </source>
</evidence>